<comment type="similarity">
    <text evidence="1">Belongs to the E.coli NlpD/Haemophilus LppB family.</text>
</comment>
<dbReference type="PANTHER" id="PTHR21666">
    <property type="entry name" value="PEPTIDASE-RELATED"/>
    <property type="match status" value="1"/>
</dbReference>
<dbReference type="InterPro" id="IPR050570">
    <property type="entry name" value="Cell_wall_metabolism_enzyme"/>
</dbReference>
<evidence type="ECO:0000313" key="5">
    <source>
        <dbReference type="EMBL" id="RKT49591.1"/>
    </source>
</evidence>
<proteinExistence type="inferred from homology"/>
<dbReference type="Proteomes" id="UP000270626">
    <property type="component" value="Unassembled WGS sequence"/>
</dbReference>
<reference evidence="5 6" key="1">
    <citation type="submission" date="2018-10" db="EMBL/GenBank/DDBJ databases">
        <title>Genomic Encyclopedia of Type Strains, Phase IV (KMG-IV): sequencing the most valuable type-strain genomes for metagenomic binning, comparative biology and taxonomic classification.</title>
        <authorList>
            <person name="Goeker M."/>
        </authorList>
    </citation>
    <scope>NUCLEOTIDE SEQUENCE [LARGE SCALE GENOMIC DNA]</scope>
    <source>
        <strain evidence="5 6">DSM 23841</strain>
    </source>
</reference>
<feature type="region of interest" description="Disordered" evidence="2">
    <location>
        <begin position="116"/>
        <end position="135"/>
    </location>
</feature>
<name>A0A495VJM8_9RHOO</name>
<dbReference type="PANTHER" id="PTHR21666:SF263">
    <property type="entry name" value="MUREIN HYDROLASE ACTIVATOR NLPD"/>
    <property type="match status" value="1"/>
</dbReference>
<dbReference type="RefSeq" id="WP_121459519.1">
    <property type="nucleotide sequence ID" value="NZ_JAANMQ010000007.1"/>
</dbReference>
<dbReference type="Pfam" id="PF01476">
    <property type="entry name" value="LysM"/>
    <property type="match status" value="1"/>
</dbReference>
<dbReference type="SMART" id="SM00257">
    <property type="entry name" value="LysM"/>
    <property type="match status" value="1"/>
</dbReference>
<gene>
    <name evidence="5" type="ORF">DFR40_3254</name>
</gene>
<dbReference type="OrthoDB" id="9795421at2"/>
<dbReference type="GO" id="GO:0004222">
    <property type="term" value="F:metalloendopeptidase activity"/>
    <property type="evidence" value="ECO:0007669"/>
    <property type="project" value="TreeGrafter"/>
</dbReference>
<evidence type="ECO:0000259" key="4">
    <source>
        <dbReference type="PROSITE" id="PS51782"/>
    </source>
</evidence>
<keyword evidence="5" id="KW-0449">Lipoprotein</keyword>
<dbReference type="Gene3D" id="2.70.70.10">
    <property type="entry name" value="Glucose Permease (Domain IIA)"/>
    <property type="match status" value="1"/>
</dbReference>
<organism evidence="5 6">
    <name type="scientific">Azonexus fungiphilus</name>
    <dbReference type="NCBI Taxonomy" id="146940"/>
    <lineage>
        <taxon>Bacteria</taxon>
        <taxon>Pseudomonadati</taxon>
        <taxon>Pseudomonadota</taxon>
        <taxon>Betaproteobacteria</taxon>
        <taxon>Rhodocyclales</taxon>
        <taxon>Azonexaceae</taxon>
        <taxon>Azonexus</taxon>
    </lineage>
</organism>
<dbReference type="InterPro" id="IPR018392">
    <property type="entry name" value="LysM"/>
</dbReference>
<dbReference type="GO" id="GO:0009279">
    <property type="term" value="C:cell outer membrane"/>
    <property type="evidence" value="ECO:0007669"/>
    <property type="project" value="TreeGrafter"/>
</dbReference>
<dbReference type="CDD" id="cd12797">
    <property type="entry name" value="M23_peptidase"/>
    <property type="match status" value="1"/>
</dbReference>
<feature type="compositionally biased region" description="Low complexity" evidence="2">
    <location>
        <begin position="116"/>
        <end position="125"/>
    </location>
</feature>
<dbReference type="InterPro" id="IPR016047">
    <property type="entry name" value="M23ase_b-sheet_dom"/>
</dbReference>
<dbReference type="InterPro" id="IPR036779">
    <property type="entry name" value="LysM_dom_sf"/>
</dbReference>
<keyword evidence="3" id="KW-0732">Signal</keyword>
<evidence type="ECO:0000256" key="1">
    <source>
        <dbReference type="ARBA" id="ARBA00038420"/>
    </source>
</evidence>
<protein>
    <submittedName>
        <fullName evidence="5">Lipoprotein NlpD</fullName>
    </submittedName>
</protein>
<evidence type="ECO:0000256" key="2">
    <source>
        <dbReference type="SAM" id="MobiDB-lite"/>
    </source>
</evidence>
<dbReference type="PROSITE" id="PS51257">
    <property type="entry name" value="PROKAR_LIPOPROTEIN"/>
    <property type="match status" value="1"/>
</dbReference>
<dbReference type="InterPro" id="IPR011055">
    <property type="entry name" value="Dup_hybrid_motif"/>
</dbReference>
<dbReference type="CDD" id="cd00118">
    <property type="entry name" value="LysM"/>
    <property type="match status" value="1"/>
</dbReference>
<dbReference type="SUPFAM" id="SSF51261">
    <property type="entry name" value="Duplicated hybrid motif"/>
    <property type="match status" value="1"/>
</dbReference>
<dbReference type="EMBL" id="RBXP01000020">
    <property type="protein sequence ID" value="RKT49591.1"/>
    <property type="molecule type" value="Genomic_DNA"/>
</dbReference>
<accession>A0A495VJM8</accession>
<feature type="domain" description="LysM" evidence="4">
    <location>
        <begin position="39"/>
        <end position="83"/>
    </location>
</feature>
<keyword evidence="6" id="KW-1185">Reference proteome</keyword>
<feature type="chain" id="PRO_5019807036" evidence="3">
    <location>
        <begin position="23"/>
        <end position="301"/>
    </location>
</feature>
<dbReference type="Pfam" id="PF01551">
    <property type="entry name" value="Peptidase_M23"/>
    <property type="match status" value="1"/>
</dbReference>
<dbReference type="GO" id="GO:0032153">
    <property type="term" value="C:cell division site"/>
    <property type="evidence" value="ECO:0007669"/>
    <property type="project" value="TreeGrafter"/>
</dbReference>
<evidence type="ECO:0000313" key="6">
    <source>
        <dbReference type="Proteomes" id="UP000270626"/>
    </source>
</evidence>
<evidence type="ECO:0000256" key="3">
    <source>
        <dbReference type="SAM" id="SignalP"/>
    </source>
</evidence>
<dbReference type="AlphaFoldDB" id="A0A495VJM8"/>
<dbReference type="PROSITE" id="PS51782">
    <property type="entry name" value="LYSM"/>
    <property type="match status" value="1"/>
</dbReference>
<dbReference type="Gene3D" id="3.10.350.10">
    <property type="entry name" value="LysM domain"/>
    <property type="match status" value="1"/>
</dbReference>
<sequence length="301" mass="30822">MTRLLAPLFLILSLGACTQAPAPTVERSPSAQARAAGPGEYMVKPGDTLYRIAKENGLDHVELAAQNNIDNPAALRVGQILRLRPANAASTSAAAPVATPIGVATGVEARSLDGKPAAPAAVAGGSLREPRGGKEAYSDEAYARLNNQAPAAATPPAPTPAAAASEAPAAAAAAGPAEVEGVVWAWPTKATIKAAYNGSSNKGIDFAGKQGDPVLAAGEGRVLYVGDALAGYGKLVIVKHSTDHLSVYAHNSKILVKEGQPVKLGQKIAEMGNSGTDSVKLHFEIRKQGKPVDPTPFLPKR</sequence>
<comment type="caution">
    <text evidence="5">The sequence shown here is derived from an EMBL/GenBank/DDBJ whole genome shotgun (WGS) entry which is preliminary data.</text>
</comment>
<feature type="signal peptide" evidence="3">
    <location>
        <begin position="1"/>
        <end position="22"/>
    </location>
</feature>